<dbReference type="InterPro" id="IPR033419">
    <property type="entry name" value="GAPES3"/>
</dbReference>
<dbReference type="Pfam" id="PF17154">
    <property type="entry name" value="GAPES3"/>
    <property type="match status" value="1"/>
</dbReference>
<feature type="transmembrane region" description="Helical" evidence="1">
    <location>
        <begin position="155"/>
        <end position="178"/>
    </location>
</feature>
<dbReference type="PANTHER" id="PTHR33121:SF77">
    <property type="entry name" value="CYCLIC DI-GMP PHOSPHODIESTERASE PDEK-RELATED"/>
    <property type="match status" value="1"/>
</dbReference>
<dbReference type="PROSITE" id="PS50885">
    <property type="entry name" value="HAMP"/>
    <property type="match status" value="1"/>
</dbReference>
<feature type="transmembrane region" description="Helical" evidence="1">
    <location>
        <begin position="12"/>
        <end position="35"/>
    </location>
</feature>
<keyword evidence="6" id="KW-1185">Reference proteome</keyword>
<evidence type="ECO:0000259" key="3">
    <source>
        <dbReference type="PROSITE" id="PS50885"/>
    </source>
</evidence>
<evidence type="ECO:0000313" key="6">
    <source>
        <dbReference type="Proteomes" id="UP001561463"/>
    </source>
</evidence>
<dbReference type="Pfam" id="PF00990">
    <property type="entry name" value="GGDEF"/>
    <property type="match status" value="1"/>
</dbReference>
<keyword evidence="1" id="KW-1133">Transmembrane helix</keyword>
<dbReference type="Gene3D" id="3.30.70.270">
    <property type="match status" value="1"/>
</dbReference>
<evidence type="ECO:0000313" key="5">
    <source>
        <dbReference type="EMBL" id="MEX9253524.1"/>
    </source>
</evidence>
<keyword evidence="1" id="KW-0812">Transmembrane</keyword>
<dbReference type="Gene3D" id="3.20.20.450">
    <property type="entry name" value="EAL domain"/>
    <property type="match status" value="1"/>
</dbReference>
<dbReference type="PROSITE" id="PS50883">
    <property type="entry name" value="EAL"/>
    <property type="match status" value="1"/>
</dbReference>
<keyword evidence="1" id="KW-0472">Membrane</keyword>
<evidence type="ECO:0000259" key="4">
    <source>
        <dbReference type="PROSITE" id="PS50887"/>
    </source>
</evidence>
<feature type="domain" description="EAL" evidence="2">
    <location>
        <begin position="409"/>
        <end position="662"/>
    </location>
</feature>
<dbReference type="PANTHER" id="PTHR33121">
    <property type="entry name" value="CYCLIC DI-GMP PHOSPHODIESTERASE PDEF"/>
    <property type="match status" value="1"/>
</dbReference>
<name>A0ABV4A905_9ENTR</name>
<protein>
    <submittedName>
        <fullName evidence="5">Biofilm formation regulator HmsP</fullName>
    </submittedName>
</protein>
<dbReference type="SUPFAM" id="SSF141868">
    <property type="entry name" value="EAL domain-like"/>
    <property type="match status" value="1"/>
</dbReference>
<dbReference type="InterPro" id="IPR043128">
    <property type="entry name" value="Rev_trsase/Diguanyl_cyclase"/>
</dbReference>
<dbReference type="InterPro" id="IPR003660">
    <property type="entry name" value="HAMP_dom"/>
</dbReference>
<dbReference type="InterPro" id="IPR001633">
    <property type="entry name" value="EAL_dom"/>
</dbReference>
<feature type="domain" description="GGDEF" evidence="4">
    <location>
        <begin position="268"/>
        <end position="400"/>
    </location>
</feature>
<evidence type="ECO:0000256" key="1">
    <source>
        <dbReference type="SAM" id="Phobius"/>
    </source>
</evidence>
<dbReference type="NCBIfam" id="NF008807">
    <property type="entry name" value="PRK11829.1"/>
    <property type="match status" value="1"/>
</dbReference>
<accession>A0ABV4A905</accession>
<dbReference type="Pfam" id="PF00563">
    <property type="entry name" value="EAL"/>
    <property type="match status" value="1"/>
</dbReference>
<gene>
    <name evidence="5" type="primary">hmsP</name>
    <name evidence="5" type="ORF">AB7Z85_13560</name>
</gene>
<dbReference type="PROSITE" id="PS50887">
    <property type="entry name" value="GGDEF"/>
    <property type="match status" value="1"/>
</dbReference>
<reference evidence="5 6" key="1">
    <citation type="submission" date="2024-03" db="EMBL/GenBank/DDBJ databases">
        <title>Role of Flies in the Dissemination of Carbapenem-Resistant Enterobacteriaceae (CRE): An Epidemiological and Genomic Study in China.</title>
        <authorList>
            <person name="Chen K."/>
            <person name="Zhang R."/>
            <person name="Chen S."/>
        </authorList>
    </citation>
    <scope>NUCLEOTIDE SEQUENCE [LARGE SCALE GENOMIC DNA]</scope>
    <source>
        <strain evidence="6">fly-313</strain>
    </source>
</reference>
<evidence type="ECO:0000259" key="2">
    <source>
        <dbReference type="PROSITE" id="PS50883"/>
    </source>
</evidence>
<dbReference type="CDD" id="cd01948">
    <property type="entry name" value="EAL"/>
    <property type="match status" value="1"/>
</dbReference>
<dbReference type="InterPro" id="IPR050706">
    <property type="entry name" value="Cyclic-di-GMP_PDE-like"/>
</dbReference>
<dbReference type="SMART" id="SM00267">
    <property type="entry name" value="GGDEF"/>
    <property type="match status" value="1"/>
</dbReference>
<dbReference type="SUPFAM" id="SSF55073">
    <property type="entry name" value="Nucleotide cyclase"/>
    <property type="match status" value="1"/>
</dbReference>
<dbReference type="Proteomes" id="UP001561463">
    <property type="component" value="Unassembled WGS sequence"/>
</dbReference>
<organism evidence="5 6">
    <name type="scientific">Pseudenterobacter timonensis</name>
    <dbReference type="NCBI Taxonomy" id="1755099"/>
    <lineage>
        <taxon>Bacteria</taxon>
        <taxon>Pseudomonadati</taxon>
        <taxon>Pseudomonadota</taxon>
        <taxon>Gammaproteobacteria</taxon>
        <taxon>Enterobacterales</taxon>
        <taxon>Enterobacteriaceae</taxon>
        <taxon>Pseudenterobacter</taxon>
    </lineage>
</organism>
<dbReference type="InterPro" id="IPR000160">
    <property type="entry name" value="GGDEF_dom"/>
</dbReference>
<sequence length="668" mass="75299">MRVSRSLTIKQMATVSAVTMVFVFVFCVILLFHAVQQNRYFTASQLESIARAVREPLSASILKGDIPEAESILRRIQPAGIVSRADVVLPNQFQALRMSFLPERPVPVTIMRMFELPVQISLPVYSLERPANPQPLAYLVLQADAWRMYRFVMSWLATLVTAYLLLTLMLTVALTWCMNRLMVHPLRKIARELNDLTPQNQVGHQLALPRLHHDDEIGMLVRSYNINQQRLMRQHDELNNNATRFPVSELPNKAFLMALLQQIVTRQQTTALVAVACETLQDTAGVLTESQREMLLLTLVEKLKSVLAPRMVLTQVSGYDFVIIAHGVKEPWHAITLGQQVLTVLNERLPIQGLQLRPSASIGIAMYYGGLTAEQLYRRAFSAAFTARRKGKNQIQFFDPEQMEKAQQRLTEESDILTALDNNRFAIWLQPQVELASGEVKSAEALLRVKQEDGSWELPEGLIDRIENCGLMVTVGYWVLEECCRQLAAWQARGITMPLSVNLSALQLMHPTMVPEMLELINRYRIQPGTLILEVTESRRIDDPNDAVAILKPLRNAGLRIALDDFGMGYAGLRQLQHMKALPVDVLKIDKTFVEGLPDDSSMVQAIIQMAHSLNLYIIAEGVETEAQREWLARAGVESGQGFLFARAVPADLFEERYLSNVSDPAKG</sequence>
<dbReference type="SMART" id="SM00052">
    <property type="entry name" value="EAL"/>
    <property type="match status" value="1"/>
</dbReference>
<comment type="caution">
    <text evidence="5">The sequence shown here is derived from an EMBL/GenBank/DDBJ whole genome shotgun (WGS) entry which is preliminary data.</text>
</comment>
<proteinExistence type="predicted"/>
<dbReference type="EMBL" id="JBFZPZ010000009">
    <property type="protein sequence ID" value="MEX9253524.1"/>
    <property type="molecule type" value="Genomic_DNA"/>
</dbReference>
<dbReference type="InterPro" id="IPR035919">
    <property type="entry name" value="EAL_sf"/>
</dbReference>
<dbReference type="InterPro" id="IPR029787">
    <property type="entry name" value="Nucleotide_cyclase"/>
</dbReference>
<dbReference type="Gene3D" id="6.10.340.10">
    <property type="match status" value="1"/>
</dbReference>
<feature type="domain" description="HAMP" evidence="3">
    <location>
        <begin position="180"/>
        <end position="236"/>
    </location>
</feature>
<dbReference type="RefSeq" id="WP_369498103.1">
    <property type="nucleotide sequence ID" value="NZ_JBFZPZ010000009.1"/>
</dbReference>